<feature type="domain" description="PLD phosphodiesterase" evidence="1">
    <location>
        <begin position="409"/>
        <end position="436"/>
    </location>
</feature>
<dbReference type="CDD" id="cd09111">
    <property type="entry name" value="PLDc_ymdC_like_1"/>
    <property type="match status" value="1"/>
</dbReference>
<reference evidence="2 3" key="1">
    <citation type="submission" date="2018-11" db="EMBL/GenBank/DDBJ databases">
        <title>Genomic Encyclopedia of Type Strains, Phase IV (KMG-IV): sequencing the most valuable type-strain genomes for metagenomic binning, comparative biology and taxonomic classification.</title>
        <authorList>
            <person name="Goeker M."/>
        </authorList>
    </citation>
    <scope>NUCLEOTIDE SEQUENCE [LARGE SCALE GENOMIC DNA]</scope>
    <source>
        <strain evidence="2 3">DSM 25623</strain>
    </source>
</reference>
<dbReference type="InterPro" id="IPR025202">
    <property type="entry name" value="PLD-like_dom"/>
</dbReference>
<evidence type="ECO:0000259" key="1">
    <source>
        <dbReference type="PROSITE" id="PS50035"/>
    </source>
</evidence>
<sequence>MRKRLRIVLVVLLALPLAALLSVYSYGRFAEGARGAPAFALPAERVETPLDRAIAPLAAAHPGRSGLALLADYRDAFVVRALSARGAGRSLDLQYYIWHPDFTGSLLAHELLRAADRGVRVRLLLDDLNAHRQGSMLAALDRHPRIEVRLFNPSRASERSLQRGAELLLRMYSLNRRMHNKAWIADGRLAIVGGRNIGDEYFGAASDTNFLDADLIALGPAVDESVAIFDAFWNSRSALPLQALAEGDEAALQRLRRRAEADYASPRAREYLRRLRRSPSVRMLLQGSTLHWTGEAHVYSDPPEKAEGAPRGRWLVDALVPAMAGARRELRLISPYFVPGDAGVRWLAGLRERGVAVGILTNSLAATDVAAVHGGYAPYREPLLRAGVALYEMKPRDGRGGGSGFGSGSGASLHTKAFTVDDEWGYVGSFNLDPRSINLNTEMGIVFRDAALAAELERLFAAKIAPRSSYRVELRGDELRWIDAAADPPRVWTREPEAGWLRRATATVVAWLPVESQL</sequence>
<dbReference type="RefSeq" id="WP_123768747.1">
    <property type="nucleotide sequence ID" value="NZ_RKQN01000001.1"/>
</dbReference>
<keyword evidence="3" id="KW-1185">Reference proteome</keyword>
<dbReference type="Pfam" id="PF13091">
    <property type="entry name" value="PLDc_2"/>
    <property type="match status" value="2"/>
</dbReference>
<dbReference type="SUPFAM" id="SSF56024">
    <property type="entry name" value="Phospholipase D/nuclease"/>
    <property type="match status" value="2"/>
</dbReference>
<evidence type="ECO:0000313" key="2">
    <source>
        <dbReference type="EMBL" id="RPE81171.1"/>
    </source>
</evidence>
<dbReference type="PROSITE" id="PS50035">
    <property type="entry name" value="PLD"/>
    <property type="match status" value="2"/>
</dbReference>
<feature type="domain" description="PLD phosphodiesterase" evidence="1">
    <location>
        <begin position="174"/>
        <end position="201"/>
    </location>
</feature>
<dbReference type="GO" id="GO:0030572">
    <property type="term" value="F:phosphatidyltransferase activity"/>
    <property type="evidence" value="ECO:0007669"/>
    <property type="project" value="UniProtKB-ARBA"/>
</dbReference>
<accession>A0A3N4VPN4</accession>
<dbReference type="EMBL" id="RKQN01000001">
    <property type="protein sequence ID" value="RPE81171.1"/>
    <property type="molecule type" value="Genomic_DNA"/>
</dbReference>
<gene>
    <name evidence="2" type="ORF">EDC50_0343</name>
</gene>
<dbReference type="InterPro" id="IPR001736">
    <property type="entry name" value="PLipase_D/transphosphatidylase"/>
</dbReference>
<dbReference type="SMART" id="SM00155">
    <property type="entry name" value="PLDc"/>
    <property type="match status" value="2"/>
</dbReference>
<dbReference type="GO" id="GO:0032049">
    <property type="term" value="P:cardiolipin biosynthetic process"/>
    <property type="evidence" value="ECO:0007669"/>
    <property type="project" value="UniProtKB-ARBA"/>
</dbReference>
<organism evidence="2 3">
    <name type="scientific">Vulcaniibacterium tengchongense</name>
    <dbReference type="NCBI Taxonomy" id="1273429"/>
    <lineage>
        <taxon>Bacteria</taxon>
        <taxon>Pseudomonadati</taxon>
        <taxon>Pseudomonadota</taxon>
        <taxon>Gammaproteobacteria</taxon>
        <taxon>Lysobacterales</taxon>
        <taxon>Lysobacteraceae</taxon>
        <taxon>Vulcaniibacterium</taxon>
    </lineage>
</organism>
<dbReference type="AlphaFoldDB" id="A0A3N4VPN4"/>
<dbReference type="Gene3D" id="3.30.870.10">
    <property type="entry name" value="Endonuclease Chain A"/>
    <property type="match status" value="2"/>
</dbReference>
<dbReference type="PANTHER" id="PTHR21248">
    <property type="entry name" value="CARDIOLIPIN SYNTHASE"/>
    <property type="match status" value="1"/>
</dbReference>
<dbReference type="CDD" id="cd09113">
    <property type="entry name" value="PLDc_ymdC_like_2"/>
    <property type="match status" value="1"/>
</dbReference>
<evidence type="ECO:0000313" key="3">
    <source>
        <dbReference type="Proteomes" id="UP000269708"/>
    </source>
</evidence>
<proteinExistence type="predicted"/>
<dbReference type="PANTHER" id="PTHR21248:SF12">
    <property type="entry name" value="CARDIOLIPIN SYNTHASE C"/>
    <property type="match status" value="1"/>
</dbReference>
<dbReference type="Proteomes" id="UP000269708">
    <property type="component" value="Unassembled WGS sequence"/>
</dbReference>
<dbReference type="OrthoDB" id="9814092at2"/>
<name>A0A3N4VPN4_9GAMM</name>
<comment type="caution">
    <text evidence="2">The sequence shown here is derived from an EMBL/GenBank/DDBJ whole genome shotgun (WGS) entry which is preliminary data.</text>
</comment>
<protein>
    <submittedName>
        <fullName evidence="2">Putative cardiolipin synthase</fullName>
    </submittedName>
</protein>